<reference evidence="3 4" key="1">
    <citation type="submission" date="2018-11" db="EMBL/GenBank/DDBJ databases">
        <title>Draft genome sequence of Gordonia sp. RS15-1S isolated from rice stems.</title>
        <authorList>
            <person name="Muangham S."/>
        </authorList>
    </citation>
    <scope>NUCLEOTIDE SEQUENCE [LARGE SCALE GENOMIC DNA]</scope>
    <source>
        <strain evidence="3 4">RS15-1S</strain>
    </source>
</reference>
<accession>A0A3N4G101</accession>
<organism evidence="3 4">
    <name type="scientific">Gordonia oryzae</name>
    <dbReference type="NCBI Taxonomy" id="2487349"/>
    <lineage>
        <taxon>Bacteria</taxon>
        <taxon>Bacillati</taxon>
        <taxon>Actinomycetota</taxon>
        <taxon>Actinomycetes</taxon>
        <taxon>Mycobacteriales</taxon>
        <taxon>Gordoniaceae</taxon>
        <taxon>Gordonia</taxon>
    </lineage>
</organism>
<proteinExistence type="predicted"/>
<gene>
    <name evidence="3" type="ORF">EF294_21395</name>
</gene>
<dbReference type="PANTHER" id="PTHR43798">
    <property type="entry name" value="MONOACYLGLYCEROL LIPASE"/>
    <property type="match status" value="1"/>
</dbReference>
<protein>
    <submittedName>
        <fullName evidence="3">Alpha/beta hydrolase</fullName>
    </submittedName>
</protein>
<dbReference type="InterPro" id="IPR022742">
    <property type="entry name" value="Hydrolase_4"/>
</dbReference>
<feature type="domain" description="Serine aminopeptidase S33" evidence="2">
    <location>
        <begin position="87"/>
        <end position="335"/>
    </location>
</feature>
<evidence type="ECO:0000256" key="1">
    <source>
        <dbReference type="ARBA" id="ARBA00022801"/>
    </source>
</evidence>
<dbReference type="OrthoDB" id="5422338at2"/>
<dbReference type="AlphaFoldDB" id="A0A3N4G101"/>
<dbReference type="GO" id="GO:0016020">
    <property type="term" value="C:membrane"/>
    <property type="evidence" value="ECO:0007669"/>
    <property type="project" value="TreeGrafter"/>
</dbReference>
<dbReference type="SUPFAM" id="SSF53474">
    <property type="entry name" value="alpha/beta-Hydrolases"/>
    <property type="match status" value="1"/>
</dbReference>
<dbReference type="InterPro" id="IPR050266">
    <property type="entry name" value="AB_hydrolase_sf"/>
</dbReference>
<dbReference type="EMBL" id="RKMH01000028">
    <property type="protein sequence ID" value="RPA55958.1"/>
    <property type="molecule type" value="Genomic_DNA"/>
</dbReference>
<dbReference type="PANTHER" id="PTHR43798:SF31">
    <property type="entry name" value="AB HYDROLASE SUPERFAMILY PROTEIN YCLE"/>
    <property type="match status" value="1"/>
</dbReference>
<keyword evidence="1 3" id="KW-0378">Hydrolase</keyword>
<evidence type="ECO:0000259" key="2">
    <source>
        <dbReference type="Pfam" id="PF12146"/>
    </source>
</evidence>
<name>A0A3N4G101_9ACTN</name>
<dbReference type="RefSeq" id="WP_123933149.1">
    <property type="nucleotide sequence ID" value="NZ_JBPSDP010000027.1"/>
</dbReference>
<evidence type="ECO:0000313" key="3">
    <source>
        <dbReference type="EMBL" id="RPA55958.1"/>
    </source>
</evidence>
<dbReference type="Proteomes" id="UP000267536">
    <property type="component" value="Unassembled WGS sequence"/>
</dbReference>
<sequence>MSRRGWVTGAVAAGAGLIGVGVGTIGAGLVREALHGDPAVDDGPDDLLATPTAPSETRTVRAADGTRLNVVTYGPGARGDDDTAGDVIVAVHGWTCNTTYWYPQINDFAGERTVITYDQRGHGASELGRKRPTVATLGQDLDAVLDAVVPPGRRAILIGHSMGGMTIMSWAAQYPHKVSDRVSAVVLASTAAKAVMQNHLLIPIDLPRYSRPFAPAVTKLITSAPLAVPRSSYGPRMSQYIALGTTARASHVEFVDNMIMSCPPRARARWGAAMGKLDVTAGLDALTVPTTIVVGSADRLTPPSHAEQIAEVLRRNGTLRDLVVLDGVGHMSTIEAGSVVDEALAAVIADVEQPNPPTDHVPSL</sequence>
<dbReference type="Gene3D" id="3.40.50.1820">
    <property type="entry name" value="alpha/beta hydrolase"/>
    <property type="match status" value="1"/>
</dbReference>
<dbReference type="GO" id="GO:0016787">
    <property type="term" value="F:hydrolase activity"/>
    <property type="evidence" value="ECO:0007669"/>
    <property type="project" value="UniProtKB-KW"/>
</dbReference>
<dbReference type="InterPro" id="IPR000073">
    <property type="entry name" value="AB_hydrolase_1"/>
</dbReference>
<dbReference type="PRINTS" id="PR00111">
    <property type="entry name" value="ABHYDROLASE"/>
</dbReference>
<dbReference type="InterPro" id="IPR029058">
    <property type="entry name" value="AB_hydrolase_fold"/>
</dbReference>
<keyword evidence="4" id="KW-1185">Reference proteome</keyword>
<dbReference type="Pfam" id="PF12146">
    <property type="entry name" value="Hydrolase_4"/>
    <property type="match status" value="1"/>
</dbReference>
<comment type="caution">
    <text evidence="3">The sequence shown here is derived from an EMBL/GenBank/DDBJ whole genome shotgun (WGS) entry which is preliminary data.</text>
</comment>
<evidence type="ECO:0000313" key="4">
    <source>
        <dbReference type="Proteomes" id="UP000267536"/>
    </source>
</evidence>